<dbReference type="CDD" id="cd20302">
    <property type="entry name" value="cupin_DAD"/>
    <property type="match status" value="1"/>
</dbReference>
<dbReference type="SUPFAM" id="SSF51182">
    <property type="entry name" value="RmlC-like cupins"/>
    <property type="match status" value="1"/>
</dbReference>
<proteinExistence type="predicted"/>
<evidence type="ECO:0000313" key="2">
    <source>
        <dbReference type="EMBL" id="SVB69793.1"/>
    </source>
</evidence>
<name>A0A382G5E1_9ZZZZ</name>
<dbReference type="AlphaFoldDB" id="A0A382G5E1"/>
<dbReference type="InterPro" id="IPR014710">
    <property type="entry name" value="RmlC-like_jellyroll"/>
</dbReference>
<reference evidence="2" key="1">
    <citation type="submission" date="2018-05" db="EMBL/GenBank/DDBJ databases">
        <authorList>
            <person name="Lanie J.A."/>
            <person name="Ng W.-L."/>
            <person name="Kazmierczak K.M."/>
            <person name="Andrzejewski T.M."/>
            <person name="Davidsen T.M."/>
            <person name="Wayne K.J."/>
            <person name="Tettelin H."/>
            <person name="Glass J.I."/>
            <person name="Rusch D."/>
            <person name="Podicherti R."/>
            <person name="Tsui H.-C.T."/>
            <person name="Winkler M.E."/>
        </authorList>
    </citation>
    <scope>NUCLEOTIDE SEQUENCE</scope>
</reference>
<dbReference type="Gene3D" id="2.60.120.10">
    <property type="entry name" value="Jelly Rolls"/>
    <property type="match status" value="1"/>
</dbReference>
<gene>
    <name evidence="2" type="ORF">METZ01_LOCUS222647</name>
</gene>
<sequence length="176" mass="19520">MSEAKDLGNRIQEGFRLPMNGATQALHVGEDDLPWLQSEDGSKVKVLHIDLNQGLWVLKTSWQPGYAVQTHYHTGPVFAVTKSGGWYYKEYPDYVNRAGSYLYEPSHSIHTLLVCDDLEEETEVWFAIYGCNVNIDDGGSILGIVDAKAVMESYRQGCAAVGLDTSKMIVFGADPE</sequence>
<evidence type="ECO:0000259" key="1">
    <source>
        <dbReference type="Pfam" id="PF12973"/>
    </source>
</evidence>
<protein>
    <recommendedName>
        <fullName evidence="1">ChrR-like cupin domain-containing protein</fullName>
    </recommendedName>
</protein>
<dbReference type="Pfam" id="PF12973">
    <property type="entry name" value="Cupin_7"/>
    <property type="match status" value="1"/>
</dbReference>
<organism evidence="2">
    <name type="scientific">marine metagenome</name>
    <dbReference type="NCBI Taxonomy" id="408172"/>
    <lineage>
        <taxon>unclassified sequences</taxon>
        <taxon>metagenomes</taxon>
        <taxon>ecological metagenomes</taxon>
    </lineage>
</organism>
<dbReference type="InterPro" id="IPR025979">
    <property type="entry name" value="ChrR-like_cupin_dom"/>
</dbReference>
<dbReference type="InterPro" id="IPR011051">
    <property type="entry name" value="RmlC_Cupin_sf"/>
</dbReference>
<dbReference type="EMBL" id="UINC01053365">
    <property type="protein sequence ID" value="SVB69793.1"/>
    <property type="molecule type" value="Genomic_DNA"/>
</dbReference>
<accession>A0A382G5E1</accession>
<feature type="domain" description="ChrR-like cupin" evidence="1">
    <location>
        <begin position="25"/>
        <end position="126"/>
    </location>
</feature>